<evidence type="ECO:0000256" key="8">
    <source>
        <dbReference type="PIRSR" id="PIRSR000726-1"/>
    </source>
</evidence>
<dbReference type="Proteomes" id="UP000279799">
    <property type="component" value="Chromosome"/>
</dbReference>
<comment type="pathway">
    <text evidence="1 10">Amino-acid biosynthesis; L-lysine biosynthesis via DAP pathway; (S)-tetrahydrodipicolinate from L-aspartate: step 1/4.</text>
</comment>
<keyword evidence="5 9" id="KW-0418">Kinase</keyword>
<evidence type="ECO:0000256" key="9">
    <source>
        <dbReference type="RuleBase" id="RU003448"/>
    </source>
</evidence>
<comment type="pathway">
    <text evidence="10">Amino-acid biosynthesis; L-threonine biosynthesis; L-threonine from L-aspartate: step 1/5.</text>
</comment>
<dbReference type="NCBIfam" id="TIGR00657">
    <property type="entry name" value="asp_kinases"/>
    <property type="match status" value="1"/>
</dbReference>
<dbReference type="SUPFAM" id="SSF53633">
    <property type="entry name" value="Carbamate kinase-like"/>
    <property type="match status" value="1"/>
</dbReference>
<evidence type="ECO:0000256" key="6">
    <source>
        <dbReference type="ARBA" id="ARBA00022840"/>
    </source>
</evidence>
<dbReference type="InterPro" id="IPR054352">
    <property type="entry name" value="ACT_Aspartokinase"/>
</dbReference>
<dbReference type="KEGG" id="adp:NCTC12871_00607"/>
<keyword evidence="14" id="KW-1185">Reference proteome</keyword>
<dbReference type="InterPro" id="IPR036393">
    <property type="entry name" value="AceGlu_kinase-like_sf"/>
</dbReference>
<sequence length="453" mass="48816">MPLLSVAKFGGTSVADFPSMQACADILAADPHSRVVVLSASAGVTNLLVALANGCEQDKRDKLFAEVVRIQENILSELSHSEVIRPSVEEHLTKIKELADVIADSAPSLMLTDELISRGEMMSSLIFVHLLRERGVDAEWVDVRTIVRTSSHFGKALPDETVTKENVERHINPLLQVGKIVVTQGFIGRDEEGHTTTLGRGGSDYSAALLAGVLGAKDVLIWTDVAGIYTTDPRIVPVACRIDSLTFEEAAEMATFGAKVLHPATLRPAVRSNIPVYVGSSKAPNAGGTWVTKQTSHTPTFRAIAVRHEQTLLTLSRLNMSQESGFLHKMLSILDKHHIAVDAINASDLSVALTLDKIVSGCGCGKGELSEQLLEELSRVASVKVTTGLSLIALVGNNLDTHSGLVKDIFTVLSGFNIRMISYGTSTNNICLLVQTEQATDIVRALHKNLFEN</sequence>
<protein>
    <recommendedName>
        <fullName evidence="9">Aspartokinase</fullName>
        <ecNumber evidence="9">2.7.2.4</ecNumber>
    </recommendedName>
</protein>
<dbReference type="GO" id="GO:0009090">
    <property type="term" value="P:homoserine biosynthetic process"/>
    <property type="evidence" value="ECO:0007669"/>
    <property type="project" value="TreeGrafter"/>
</dbReference>
<evidence type="ECO:0000259" key="12">
    <source>
        <dbReference type="Pfam" id="PF22468"/>
    </source>
</evidence>
<dbReference type="Pfam" id="PF22468">
    <property type="entry name" value="ACT_9"/>
    <property type="match status" value="1"/>
</dbReference>
<keyword evidence="6 8" id="KW-0067">ATP-binding</keyword>
<keyword evidence="4 8" id="KW-0547">Nucleotide-binding</keyword>
<dbReference type="InterPro" id="IPR005260">
    <property type="entry name" value="Asp_kin_monofn"/>
</dbReference>
<evidence type="ECO:0000256" key="1">
    <source>
        <dbReference type="ARBA" id="ARBA00004766"/>
    </source>
</evidence>
<proteinExistence type="inferred from homology"/>
<reference evidence="13 14" key="1">
    <citation type="submission" date="2018-12" db="EMBL/GenBank/DDBJ databases">
        <authorList>
            <consortium name="Pathogen Informatics"/>
        </authorList>
    </citation>
    <scope>NUCLEOTIDE SEQUENCE [LARGE SCALE GENOMIC DNA]</scope>
    <source>
        <strain evidence="13 14">NCTC12871</strain>
    </source>
</reference>
<dbReference type="PANTHER" id="PTHR21499">
    <property type="entry name" value="ASPARTATE KINASE"/>
    <property type="match status" value="1"/>
</dbReference>
<evidence type="ECO:0000256" key="5">
    <source>
        <dbReference type="ARBA" id="ARBA00022777"/>
    </source>
</evidence>
<feature type="binding site" evidence="8">
    <location>
        <begin position="223"/>
        <end position="224"/>
    </location>
    <ligand>
        <name>ATP</name>
        <dbReference type="ChEBI" id="CHEBI:30616"/>
    </ligand>
</feature>
<feature type="domain" description="Aspartokinase ACT" evidence="12">
    <location>
        <begin position="392"/>
        <end position="449"/>
    </location>
</feature>
<name>A0A448TT29_9PAST</name>
<evidence type="ECO:0000313" key="14">
    <source>
        <dbReference type="Proteomes" id="UP000279799"/>
    </source>
</evidence>
<evidence type="ECO:0000259" key="11">
    <source>
        <dbReference type="Pfam" id="PF00696"/>
    </source>
</evidence>
<dbReference type="AlphaFoldDB" id="A0A448TT29"/>
<evidence type="ECO:0000256" key="2">
    <source>
        <dbReference type="ARBA" id="ARBA00010122"/>
    </source>
</evidence>
<keyword evidence="10" id="KW-0028">Amino-acid biosynthesis</keyword>
<dbReference type="GO" id="GO:0004072">
    <property type="term" value="F:aspartate kinase activity"/>
    <property type="evidence" value="ECO:0007669"/>
    <property type="project" value="UniProtKB-EC"/>
</dbReference>
<dbReference type="EC" id="2.7.2.4" evidence="9"/>
<dbReference type="PANTHER" id="PTHR21499:SF59">
    <property type="entry name" value="ASPARTOKINASE"/>
    <property type="match status" value="1"/>
</dbReference>
<evidence type="ECO:0000256" key="7">
    <source>
        <dbReference type="ARBA" id="ARBA00047872"/>
    </source>
</evidence>
<dbReference type="Pfam" id="PF00696">
    <property type="entry name" value="AA_kinase"/>
    <property type="match status" value="1"/>
</dbReference>
<dbReference type="Gene3D" id="3.40.1160.10">
    <property type="entry name" value="Acetylglutamate kinase-like"/>
    <property type="match status" value="1"/>
</dbReference>
<dbReference type="EMBL" id="LR134510">
    <property type="protein sequence ID" value="VEJ09170.1"/>
    <property type="molecule type" value="Genomic_DNA"/>
</dbReference>
<dbReference type="InterPro" id="IPR001048">
    <property type="entry name" value="Asp/Glu/Uridylate_kinase"/>
</dbReference>
<dbReference type="UniPathway" id="UPA00051">
    <property type="reaction ID" value="UER00462"/>
</dbReference>
<dbReference type="GO" id="GO:0005524">
    <property type="term" value="F:ATP binding"/>
    <property type="evidence" value="ECO:0007669"/>
    <property type="project" value="UniProtKB-KW"/>
</dbReference>
<dbReference type="InterPro" id="IPR001341">
    <property type="entry name" value="Asp_kinase"/>
</dbReference>
<comment type="catalytic activity">
    <reaction evidence="7 9">
        <text>L-aspartate + ATP = 4-phospho-L-aspartate + ADP</text>
        <dbReference type="Rhea" id="RHEA:23776"/>
        <dbReference type="ChEBI" id="CHEBI:29991"/>
        <dbReference type="ChEBI" id="CHEBI:30616"/>
        <dbReference type="ChEBI" id="CHEBI:57535"/>
        <dbReference type="ChEBI" id="CHEBI:456216"/>
        <dbReference type="EC" id="2.7.2.4"/>
    </reaction>
</comment>
<dbReference type="Gene3D" id="3.30.70.260">
    <property type="match status" value="2"/>
</dbReference>
<dbReference type="UniPathway" id="UPA00050">
    <property type="reaction ID" value="UER00461"/>
</dbReference>
<evidence type="ECO:0000256" key="4">
    <source>
        <dbReference type="ARBA" id="ARBA00022741"/>
    </source>
</evidence>
<accession>A0A448TT29</accession>
<comment type="pathway">
    <text evidence="10">Amino-acid biosynthesis; L-methionine biosynthesis via de novo pathway; L-homoserine from L-aspartate: step 1/3.</text>
</comment>
<feature type="binding site" evidence="8">
    <location>
        <position position="45"/>
    </location>
    <ligand>
        <name>substrate</name>
    </ligand>
</feature>
<feature type="domain" description="Aspartate/glutamate/uridylate kinase" evidence="11">
    <location>
        <begin position="6"/>
        <end position="279"/>
    </location>
</feature>
<dbReference type="RefSeq" id="WP_126598869.1">
    <property type="nucleotide sequence ID" value="NZ_LR134510.1"/>
</dbReference>
<dbReference type="UniPathway" id="UPA00034">
    <property type="reaction ID" value="UER00015"/>
</dbReference>
<dbReference type="NCBIfam" id="NF006570">
    <property type="entry name" value="PRK09084.1"/>
    <property type="match status" value="1"/>
</dbReference>
<dbReference type="Gene3D" id="1.20.120.1320">
    <property type="entry name" value="Aspartokinase, catalytic domain"/>
    <property type="match status" value="1"/>
</dbReference>
<feature type="binding site" evidence="8">
    <location>
        <position position="234"/>
    </location>
    <ligand>
        <name>ATP</name>
        <dbReference type="ChEBI" id="CHEBI:30616"/>
    </ligand>
</feature>
<feature type="binding site" evidence="8">
    <location>
        <position position="229"/>
    </location>
    <ligand>
        <name>ATP</name>
        <dbReference type="ChEBI" id="CHEBI:30616"/>
    </ligand>
</feature>
<dbReference type="PROSITE" id="PS00324">
    <property type="entry name" value="ASPARTOKINASE"/>
    <property type="match status" value="1"/>
</dbReference>
<dbReference type="PIRSF" id="PIRSF000726">
    <property type="entry name" value="Asp_kin"/>
    <property type="match status" value="1"/>
</dbReference>
<dbReference type="InterPro" id="IPR018042">
    <property type="entry name" value="Aspartate_kinase_CS"/>
</dbReference>
<evidence type="ECO:0000256" key="10">
    <source>
        <dbReference type="RuleBase" id="RU004249"/>
    </source>
</evidence>
<gene>
    <name evidence="13" type="primary">lysC</name>
    <name evidence="13" type="ORF">NCTC12871_00607</name>
</gene>
<evidence type="ECO:0000313" key="13">
    <source>
        <dbReference type="EMBL" id="VEJ09170.1"/>
    </source>
</evidence>
<dbReference type="GO" id="GO:0009089">
    <property type="term" value="P:lysine biosynthetic process via diaminopimelate"/>
    <property type="evidence" value="ECO:0007669"/>
    <property type="project" value="UniProtKB-UniPathway"/>
</dbReference>
<comment type="similarity">
    <text evidence="2 9">Belongs to the aspartokinase family.</text>
</comment>
<dbReference type="OrthoDB" id="9799110at2"/>
<dbReference type="GO" id="GO:0005829">
    <property type="term" value="C:cytosol"/>
    <property type="evidence" value="ECO:0007669"/>
    <property type="project" value="TreeGrafter"/>
</dbReference>
<dbReference type="SUPFAM" id="SSF55021">
    <property type="entry name" value="ACT-like"/>
    <property type="match status" value="2"/>
</dbReference>
<feature type="binding site" evidence="8">
    <location>
        <begin position="8"/>
        <end position="11"/>
    </location>
    <ligand>
        <name>ATP</name>
        <dbReference type="ChEBI" id="CHEBI:30616"/>
    </ligand>
</feature>
<evidence type="ECO:0000256" key="3">
    <source>
        <dbReference type="ARBA" id="ARBA00022679"/>
    </source>
</evidence>
<feature type="binding site" evidence="8">
    <location>
        <begin position="259"/>
        <end position="260"/>
    </location>
    <ligand>
        <name>ATP</name>
        <dbReference type="ChEBI" id="CHEBI:30616"/>
    </ligand>
</feature>
<dbReference type="GO" id="GO:0009088">
    <property type="term" value="P:threonine biosynthetic process"/>
    <property type="evidence" value="ECO:0007669"/>
    <property type="project" value="UniProtKB-UniPathway"/>
</dbReference>
<keyword evidence="3 9" id="KW-0808">Transferase</keyword>
<organism evidence="13 14">
    <name type="scientific">Actinobacillus delphinicola</name>
    <dbReference type="NCBI Taxonomy" id="51161"/>
    <lineage>
        <taxon>Bacteria</taxon>
        <taxon>Pseudomonadati</taxon>
        <taxon>Pseudomonadota</taxon>
        <taxon>Gammaproteobacteria</taxon>
        <taxon>Pasteurellales</taxon>
        <taxon>Pasteurellaceae</taxon>
        <taxon>Actinobacillus</taxon>
    </lineage>
</organism>
<dbReference type="InterPro" id="IPR042199">
    <property type="entry name" value="AsparK_Bifunc_asparK/hSer_DH"/>
</dbReference>
<feature type="binding site" evidence="8">
    <location>
        <position position="120"/>
    </location>
    <ligand>
        <name>substrate</name>
    </ligand>
</feature>
<dbReference type="InterPro" id="IPR045865">
    <property type="entry name" value="ACT-like_dom_sf"/>
</dbReference>